<dbReference type="Proteomes" id="UP000292957">
    <property type="component" value="Unassembled WGS sequence"/>
</dbReference>
<dbReference type="GO" id="GO:0046982">
    <property type="term" value="F:protein heterodimerization activity"/>
    <property type="evidence" value="ECO:0007669"/>
    <property type="project" value="InterPro"/>
</dbReference>
<dbReference type="GO" id="GO:0006325">
    <property type="term" value="P:chromatin organization"/>
    <property type="evidence" value="ECO:0007669"/>
    <property type="project" value="UniProtKB-ARBA"/>
</dbReference>
<dbReference type="GO" id="GO:0046695">
    <property type="term" value="C:SLIK (SAGA-like) complex"/>
    <property type="evidence" value="ECO:0007669"/>
    <property type="project" value="InterPro"/>
</dbReference>
<evidence type="ECO:0000256" key="4">
    <source>
        <dbReference type="ARBA" id="ARBA00023163"/>
    </source>
</evidence>
<dbReference type="SMART" id="SM00803">
    <property type="entry name" value="TAF"/>
    <property type="match status" value="1"/>
</dbReference>
<dbReference type="FunFam" id="1.10.20.10:FF:000033">
    <property type="entry name" value="Transcription initiation factor TFIID complex subunit"/>
    <property type="match status" value="1"/>
</dbReference>
<keyword evidence="4" id="KW-0804">Transcription</keyword>
<dbReference type="CDD" id="cd08050">
    <property type="entry name" value="TAF6C"/>
    <property type="match status" value="1"/>
</dbReference>
<dbReference type="EMBL" id="ML143409">
    <property type="protein sequence ID" value="TBU30025.1"/>
    <property type="molecule type" value="Genomic_DNA"/>
</dbReference>
<evidence type="ECO:0000256" key="2">
    <source>
        <dbReference type="ARBA" id="ARBA00007688"/>
    </source>
</evidence>
<dbReference type="GO" id="GO:0003713">
    <property type="term" value="F:transcription coactivator activity"/>
    <property type="evidence" value="ECO:0007669"/>
    <property type="project" value="TreeGrafter"/>
</dbReference>
<dbReference type="InterPro" id="IPR016024">
    <property type="entry name" value="ARM-type_fold"/>
</dbReference>
<evidence type="ECO:0000256" key="8">
    <source>
        <dbReference type="SAM" id="MobiDB-lite"/>
    </source>
</evidence>
<feature type="domain" description="TATA box binding protein associated factor (TAF) histone-like fold" evidence="9">
    <location>
        <begin position="17"/>
        <end position="81"/>
    </location>
</feature>
<proteinExistence type="inferred from homology"/>
<dbReference type="AlphaFoldDB" id="A0A4Q9MR54"/>
<feature type="region of interest" description="Disordered" evidence="8">
    <location>
        <begin position="156"/>
        <end position="208"/>
    </location>
</feature>
<keyword evidence="3" id="KW-0805">Transcription regulation</keyword>
<dbReference type="CDD" id="cd22931">
    <property type="entry name" value="HFD_TAF6"/>
    <property type="match status" value="1"/>
</dbReference>
<dbReference type="GO" id="GO:0005669">
    <property type="term" value="C:transcription factor TFIID complex"/>
    <property type="evidence" value="ECO:0007669"/>
    <property type="project" value="InterPro"/>
</dbReference>
<gene>
    <name evidence="10" type="ORF">BD311DRAFT_692000</name>
</gene>
<protein>
    <recommendedName>
        <fullName evidence="6">TBP-associated factor 6</fullName>
    </recommendedName>
    <alternativeName>
        <fullName evidence="7">Transcription initiation factor TFIID subunit 6</fullName>
    </alternativeName>
</protein>
<keyword evidence="5" id="KW-0539">Nucleus</keyword>
<evidence type="ECO:0000313" key="10">
    <source>
        <dbReference type="EMBL" id="TBU30025.1"/>
    </source>
</evidence>
<dbReference type="InterPro" id="IPR037796">
    <property type="entry name" value="TAF6"/>
</dbReference>
<dbReference type="Gene3D" id="1.10.20.10">
    <property type="entry name" value="Histone, subunit A"/>
    <property type="match status" value="1"/>
</dbReference>
<dbReference type="Pfam" id="PF07571">
    <property type="entry name" value="TAF6_C"/>
    <property type="match status" value="1"/>
</dbReference>
<evidence type="ECO:0000259" key="9">
    <source>
        <dbReference type="SMART" id="SM00803"/>
    </source>
</evidence>
<dbReference type="Gene3D" id="1.25.40.770">
    <property type="entry name" value="TAF6, C-terminal HEAT repeat domain"/>
    <property type="match status" value="1"/>
</dbReference>
<dbReference type="OrthoDB" id="361039at2759"/>
<feature type="compositionally biased region" description="Polar residues" evidence="8">
    <location>
        <begin position="191"/>
        <end position="208"/>
    </location>
</feature>
<evidence type="ECO:0000256" key="5">
    <source>
        <dbReference type="ARBA" id="ARBA00023242"/>
    </source>
</evidence>
<accession>A0A4Q9MR54</accession>
<sequence length="481" mass="52317">MNKQAPKARPAPAKVPGIYKVDSVRDVAESLNLPNLPDAVASALASDVEYRIQQVVEEAARFMRHAKRTTLTTADIDQALRVLNIEPLYGHFPHNPPAFRRALPFPQMQTAGSVYFVEDEEIEFDRVIREEKISMPKGVSWTAHWLAVEGVQPLIPENPPAAPREIDPDSAAAKTSTANGVSGSVFPLTPPSSDRPSPIQSGKQTQQQNILVKQTLSRELQLYYTRLTSSLLPPTSDPAKRTAALASLRHDAGLSPLLSYLVHWVGEGVVNTLRGGSQTETDGKLLEVYLDVIAALLDNQTLGVEPYLHQILPSVFSILLYSSLPPSNAIHLRTTAAQILAHLLTHYSMTYPGLPTKIVKTLIVGLIDNKKSRATHEGAIRGLMAIGKEALRQGLVNRSGARTVGEKCMPGESSQLVELVMDGLKLIHPPSAHPVPLDSNSSADSELIEKLHATLGDFFAERVVSDAEWARGILSDEASVL</sequence>
<evidence type="ECO:0000256" key="7">
    <source>
        <dbReference type="ARBA" id="ARBA00093655"/>
    </source>
</evidence>
<dbReference type="GO" id="GO:0000124">
    <property type="term" value="C:SAGA complex"/>
    <property type="evidence" value="ECO:0007669"/>
    <property type="project" value="InterPro"/>
</dbReference>
<dbReference type="InterPro" id="IPR004823">
    <property type="entry name" value="TAF_TATA-bd_Histone-like_dom"/>
</dbReference>
<name>A0A4Q9MR54_9APHY</name>
<dbReference type="PANTHER" id="PTHR10221">
    <property type="entry name" value="TRANSCRIPTION INITIATION FACTOR TFIID SUBUNIT 6"/>
    <property type="match status" value="1"/>
</dbReference>
<organism evidence="10">
    <name type="scientific">Dichomitus squalens</name>
    <dbReference type="NCBI Taxonomy" id="114155"/>
    <lineage>
        <taxon>Eukaryota</taxon>
        <taxon>Fungi</taxon>
        <taxon>Dikarya</taxon>
        <taxon>Basidiomycota</taxon>
        <taxon>Agaricomycotina</taxon>
        <taxon>Agaricomycetes</taxon>
        <taxon>Polyporales</taxon>
        <taxon>Polyporaceae</taxon>
        <taxon>Dichomitus</taxon>
    </lineage>
</organism>
<dbReference type="InterPro" id="IPR009072">
    <property type="entry name" value="Histone-fold"/>
</dbReference>
<comment type="subcellular location">
    <subcellularLocation>
        <location evidence="1">Nucleus</location>
    </subcellularLocation>
</comment>
<comment type="similarity">
    <text evidence="2">Belongs to the TAF6 family.</text>
</comment>
<dbReference type="InterPro" id="IPR011442">
    <property type="entry name" value="TAF6_C"/>
</dbReference>
<feature type="compositionally biased region" description="Polar residues" evidence="8">
    <location>
        <begin position="173"/>
        <end position="182"/>
    </location>
</feature>
<evidence type="ECO:0000256" key="1">
    <source>
        <dbReference type="ARBA" id="ARBA00004123"/>
    </source>
</evidence>
<dbReference type="SUPFAM" id="SSF48371">
    <property type="entry name" value="ARM repeat"/>
    <property type="match status" value="1"/>
</dbReference>
<dbReference type="SUPFAM" id="SSF47113">
    <property type="entry name" value="Histone-fold"/>
    <property type="match status" value="1"/>
</dbReference>
<dbReference type="Pfam" id="PF02969">
    <property type="entry name" value="TAF"/>
    <property type="match status" value="1"/>
</dbReference>
<evidence type="ECO:0000256" key="6">
    <source>
        <dbReference type="ARBA" id="ARBA00076308"/>
    </source>
</evidence>
<dbReference type="GO" id="GO:0016251">
    <property type="term" value="F:RNA polymerase II general transcription initiation factor activity"/>
    <property type="evidence" value="ECO:0007669"/>
    <property type="project" value="InterPro"/>
</dbReference>
<dbReference type="GO" id="GO:0051123">
    <property type="term" value="P:RNA polymerase II preinitiation complex assembly"/>
    <property type="evidence" value="ECO:0007669"/>
    <property type="project" value="TreeGrafter"/>
</dbReference>
<dbReference type="InterPro" id="IPR046344">
    <property type="entry name" value="TAF6_C_sf"/>
</dbReference>
<reference evidence="10" key="1">
    <citation type="submission" date="2019-01" db="EMBL/GenBank/DDBJ databases">
        <title>Draft genome sequences of three monokaryotic isolates of the white-rot basidiomycete fungus Dichomitus squalens.</title>
        <authorList>
            <consortium name="DOE Joint Genome Institute"/>
            <person name="Lopez S.C."/>
            <person name="Andreopoulos B."/>
            <person name="Pangilinan J."/>
            <person name="Lipzen A."/>
            <person name="Riley R."/>
            <person name="Ahrendt S."/>
            <person name="Ng V."/>
            <person name="Barry K."/>
            <person name="Daum C."/>
            <person name="Grigoriev I.V."/>
            <person name="Hilden K.S."/>
            <person name="Makela M.R."/>
            <person name="de Vries R.P."/>
        </authorList>
    </citation>
    <scope>NUCLEOTIDE SEQUENCE [LARGE SCALE GENOMIC DNA]</scope>
    <source>
        <strain evidence="10">OM18370.1</strain>
    </source>
</reference>
<evidence type="ECO:0000256" key="3">
    <source>
        <dbReference type="ARBA" id="ARBA00023015"/>
    </source>
</evidence>
<dbReference type="PANTHER" id="PTHR10221:SF9">
    <property type="entry name" value="TRANSCRIPTION INITIATION FACTOR TFIID SUBUNIT 6"/>
    <property type="match status" value="1"/>
</dbReference>